<name>A0A0F9SSS5_9ZZZZ</name>
<dbReference type="EMBL" id="LAZR01000417">
    <property type="protein sequence ID" value="KKN69854.1"/>
    <property type="molecule type" value="Genomic_DNA"/>
</dbReference>
<accession>A0A0F9SSS5</accession>
<proteinExistence type="predicted"/>
<gene>
    <name evidence="1" type="ORF">LCGC14_0436780</name>
</gene>
<protein>
    <submittedName>
        <fullName evidence="1">Uncharacterized protein</fullName>
    </submittedName>
</protein>
<evidence type="ECO:0000313" key="1">
    <source>
        <dbReference type="EMBL" id="KKN69854.1"/>
    </source>
</evidence>
<organism evidence="1">
    <name type="scientific">marine sediment metagenome</name>
    <dbReference type="NCBI Taxonomy" id="412755"/>
    <lineage>
        <taxon>unclassified sequences</taxon>
        <taxon>metagenomes</taxon>
        <taxon>ecological metagenomes</taxon>
    </lineage>
</organism>
<comment type="caution">
    <text evidence="1">The sequence shown here is derived from an EMBL/GenBank/DDBJ whole genome shotgun (WGS) entry which is preliminary data.</text>
</comment>
<dbReference type="AlphaFoldDB" id="A0A0F9SSS5"/>
<reference evidence="1" key="1">
    <citation type="journal article" date="2015" name="Nature">
        <title>Complex archaea that bridge the gap between prokaryotes and eukaryotes.</title>
        <authorList>
            <person name="Spang A."/>
            <person name="Saw J.H."/>
            <person name="Jorgensen S.L."/>
            <person name="Zaremba-Niedzwiedzka K."/>
            <person name="Martijn J."/>
            <person name="Lind A.E."/>
            <person name="van Eijk R."/>
            <person name="Schleper C."/>
            <person name="Guy L."/>
            <person name="Ettema T.J."/>
        </authorList>
    </citation>
    <scope>NUCLEOTIDE SEQUENCE</scope>
</reference>
<sequence>MRPMFALLALLVSLFVCAPASARPPPTSFASSASQGLTTTYACTEITDTSATDGASVNVPRMAVFGQLNAEITSVVTAVSITWFLTESSTGEETGWTTDEVTSTILDHDADATGNVVSSLGREPYRQTARATNGSMFVCAKTDAGTATAVYRLHWVQRGG</sequence>